<name>A0ABM6RND6_9FIRM</name>
<keyword evidence="3" id="KW-1185">Reference proteome</keyword>
<organism evidence="2 3">
    <name type="scientific">Sulfobacillus thermotolerans</name>
    <dbReference type="NCBI Taxonomy" id="338644"/>
    <lineage>
        <taxon>Bacteria</taxon>
        <taxon>Bacillati</taxon>
        <taxon>Bacillota</taxon>
        <taxon>Clostridia</taxon>
        <taxon>Eubacteriales</taxon>
        <taxon>Clostridiales Family XVII. Incertae Sedis</taxon>
        <taxon>Sulfobacillus</taxon>
    </lineage>
</organism>
<gene>
    <name evidence="2" type="ORF">BXT84_02040</name>
</gene>
<accession>A0ABM6RND6</accession>
<sequence length="193" mass="20687">MLSEDRSGSGPQSHFASAANGLEAEHSPVITPGFLLPIPRTRHDQKYPDGVNKAGIIRMTIVLKLAASFTKAERTVHGNGHMKLGTPTTACPSSRSTPCAVRSTPTSTQPQDRFSLGGPPISGWVVAFHAVCCRARSVVCQYHDDFLSSCQKQGATGQIKGANAVLPNTKNVTLHPEGFNSLLKVYLWLPIIV</sequence>
<evidence type="ECO:0000256" key="1">
    <source>
        <dbReference type="SAM" id="MobiDB-lite"/>
    </source>
</evidence>
<reference evidence="2 3" key="1">
    <citation type="journal article" date="2019" name="Sci. Rep.">
        <title>Sulfobacillus thermotolerans: new insights into resistance and metabolic capacities of acidophilic chemolithotrophs.</title>
        <authorList>
            <person name="Panyushkina A.E."/>
            <person name="Babenko V.V."/>
            <person name="Nikitina A.S."/>
            <person name="Selezneva O.V."/>
            <person name="Tsaplina I.A."/>
            <person name="Letarova M.A."/>
            <person name="Kostryukova E.S."/>
            <person name="Letarov A.V."/>
        </authorList>
    </citation>
    <scope>NUCLEOTIDE SEQUENCE [LARGE SCALE GENOMIC DNA]</scope>
    <source>
        <strain evidence="2 3">Kr1</strain>
    </source>
</reference>
<evidence type="ECO:0000313" key="2">
    <source>
        <dbReference type="EMBL" id="AUW92882.1"/>
    </source>
</evidence>
<feature type="compositionally biased region" description="Polar residues" evidence="1">
    <location>
        <begin position="86"/>
        <end position="111"/>
    </location>
</feature>
<dbReference type="Proteomes" id="UP000325292">
    <property type="component" value="Chromosome"/>
</dbReference>
<protein>
    <submittedName>
        <fullName evidence="2">Uncharacterized protein</fullName>
    </submittedName>
</protein>
<proteinExistence type="predicted"/>
<dbReference type="EMBL" id="CP019454">
    <property type="protein sequence ID" value="AUW92882.1"/>
    <property type="molecule type" value="Genomic_DNA"/>
</dbReference>
<evidence type="ECO:0000313" key="3">
    <source>
        <dbReference type="Proteomes" id="UP000325292"/>
    </source>
</evidence>
<feature type="region of interest" description="Disordered" evidence="1">
    <location>
        <begin position="78"/>
        <end position="111"/>
    </location>
</feature>